<name>A0ABQ5A254_9ASTR</name>
<keyword evidence="2" id="KW-1185">Reference proteome</keyword>
<dbReference type="PANTHER" id="PTHR42648">
    <property type="entry name" value="TRANSPOSASE, PUTATIVE-RELATED"/>
    <property type="match status" value="1"/>
</dbReference>
<gene>
    <name evidence="1" type="ORF">Tco_0802599</name>
</gene>
<evidence type="ECO:0000313" key="1">
    <source>
        <dbReference type="EMBL" id="GJS95631.1"/>
    </source>
</evidence>
<dbReference type="EMBL" id="BQNB010011824">
    <property type="protein sequence ID" value="GJS95631.1"/>
    <property type="molecule type" value="Genomic_DNA"/>
</dbReference>
<proteinExistence type="predicted"/>
<dbReference type="InterPro" id="IPR012337">
    <property type="entry name" value="RNaseH-like_sf"/>
</dbReference>
<organism evidence="1 2">
    <name type="scientific">Tanacetum coccineum</name>
    <dbReference type="NCBI Taxonomy" id="301880"/>
    <lineage>
        <taxon>Eukaryota</taxon>
        <taxon>Viridiplantae</taxon>
        <taxon>Streptophyta</taxon>
        <taxon>Embryophyta</taxon>
        <taxon>Tracheophyta</taxon>
        <taxon>Spermatophyta</taxon>
        <taxon>Magnoliopsida</taxon>
        <taxon>eudicotyledons</taxon>
        <taxon>Gunneridae</taxon>
        <taxon>Pentapetalae</taxon>
        <taxon>asterids</taxon>
        <taxon>campanulids</taxon>
        <taxon>Asterales</taxon>
        <taxon>Asteraceae</taxon>
        <taxon>Asteroideae</taxon>
        <taxon>Anthemideae</taxon>
        <taxon>Anthemidinae</taxon>
        <taxon>Tanacetum</taxon>
    </lineage>
</organism>
<protein>
    <submittedName>
        <fullName evidence="1">Ribonuclease H-like domain-containing protein</fullName>
    </submittedName>
</protein>
<evidence type="ECO:0000313" key="2">
    <source>
        <dbReference type="Proteomes" id="UP001151760"/>
    </source>
</evidence>
<reference evidence="1" key="1">
    <citation type="journal article" date="2022" name="Int. J. Mol. Sci.">
        <title>Draft Genome of Tanacetum Coccineum: Genomic Comparison of Closely Related Tanacetum-Family Plants.</title>
        <authorList>
            <person name="Yamashiro T."/>
            <person name="Shiraishi A."/>
            <person name="Nakayama K."/>
            <person name="Satake H."/>
        </authorList>
    </citation>
    <scope>NUCLEOTIDE SEQUENCE</scope>
</reference>
<dbReference type="PANTHER" id="PTHR42648:SF28">
    <property type="entry name" value="TRANSPOSON-ENCODED PROTEIN WITH RIBONUCLEASE H-LIKE AND RETROVIRUS ZINC FINGER-LIKE DOMAINS"/>
    <property type="match status" value="1"/>
</dbReference>
<comment type="caution">
    <text evidence="1">The sequence shown here is derived from an EMBL/GenBank/DDBJ whole genome shotgun (WGS) entry which is preliminary data.</text>
</comment>
<accession>A0ABQ5A254</accession>
<sequence>MVVSCHVSNNLWHNMLGHPADQVLNVLKIDLNLTKFTSVSAYEFCHRAKQIRDPFPLSDHKSEKLGELIHLDLWGHYKVTSREGFKYFLTVVGDFSKAVWVYFIKTKDEVFNIFVSCVKMIHNQFDAKVNTVRLPTSVLNVVSKSFAVTTADASDKRQQQQDSTSSTSTLATTMHSVLETSTASAGINQQGTSHEVSVSTDDRGWRWKRIVKDKEVKRREAIHTALAEKGSNAYLSVLTNKMILFDDKSSHGPSECNATTLLSQLRIYLNIDFDFISHGEIYSFYRLYHSEIVDIDKVVFLNGYASSSHMTDVRFKTSHALSTKIITMMKAQSIKEIVCKLSDL</sequence>
<dbReference type="SUPFAM" id="SSF53098">
    <property type="entry name" value="Ribonuclease H-like"/>
    <property type="match status" value="1"/>
</dbReference>
<reference evidence="1" key="2">
    <citation type="submission" date="2022-01" db="EMBL/GenBank/DDBJ databases">
        <authorList>
            <person name="Yamashiro T."/>
            <person name="Shiraishi A."/>
            <person name="Satake H."/>
            <person name="Nakayama K."/>
        </authorList>
    </citation>
    <scope>NUCLEOTIDE SEQUENCE</scope>
</reference>
<dbReference type="Proteomes" id="UP001151760">
    <property type="component" value="Unassembled WGS sequence"/>
</dbReference>
<dbReference type="InterPro" id="IPR039537">
    <property type="entry name" value="Retrotran_Ty1/copia-like"/>
</dbReference>
<dbReference type="Gene3D" id="3.30.420.10">
    <property type="entry name" value="Ribonuclease H-like superfamily/Ribonuclease H"/>
    <property type="match status" value="1"/>
</dbReference>
<dbReference type="InterPro" id="IPR036397">
    <property type="entry name" value="RNaseH_sf"/>
</dbReference>